<evidence type="ECO:0000313" key="3">
    <source>
        <dbReference type="EMBL" id="CAD8899613.1"/>
    </source>
</evidence>
<name>A0A6U5L6B0_9STRA</name>
<sequence length="656" mass="75418">MTSVNNFQNDNKRRRIITEKFLNNQGSKIGGDQRNIISDLAFKSPYICFSMSKQSELWNTVGFGIDIDEASKQIALAWEALSPEERLKWDLKADQQKQMYADEQKRAYADEQKRAYADEQKREYVNKQKKLHIDVREKVPIEEQKVAHVNQQKKAYTDQQKKSNVDYQKKMSAEAQTITCQQKLVCLANLHQQDNVAATDKNRVSKYFEAEKSNRGLTLTKHSTNASNLLEDPRKASSFQSKSDERKNGNANKDTTMSNVSNDVVYKDDTKYPDMRKENNNSLEEANFRNPSGLLNMSYSIKTNSVKDNSSTARTCDTETFENECSKASENTSKNKIQVEELKTKASVSNLCEITQNDSFDDDEVQIIEPSEVVKRSPALTKKSRNRKNLETLHSRSMNRNVSTIEEQTQKQGLGRIPLRSSNINDRLSPSALIPPGNMQRQDENSLSALHDSQVPFLNFSNRVTSMVTQNSPGYTREQIEIIVKGIWHSMSPEERKLYENSPSQDFGLPANDQRILTERSSVNRPMQLSYLDQIRRSENRLMTNYFDQLPHESEASILLREEQLATQLRRQGTLNHVAMLRNPAQHQSLQHQLMNDNFGLHMPRGFPSGISEELALMEHERRRQEEIQYLREFSLDPAAGRLLSDYDLLGRGTRR</sequence>
<dbReference type="SUPFAM" id="SSF47095">
    <property type="entry name" value="HMG-box"/>
    <property type="match status" value="2"/>
</dbReference>
<gene>
    <name evidence="2" type="ORF">CHYS00102_LOCUS26828</name>
    <name evidence="3" type="ORF">CHYS00102_LOCUS26829</name>
</gene>
<feature type="region of interest" description="Disordered" evidence="1">
    <location>
        <begin position="218"/>
        <end position="273"/>
    </location>
</feature>
<proteinExistence type="predicted"/>
<dbReference type="EMBL" id="HBFR01036841">
    <property type="protein sequence ID" value="CAD8899612.1"/>
    <property type="molecule type" value="Transcribed_RNA"/>
</dbReference>
<dbReference type="InterPro" id="IPR036910">
    <property type="entry name" value="HMG_box_dom_sf"/>
</dbReference>
<reference evidence="2" key="1">
    <citation type="submission" date="2021-01" db="EMBL/GenBank/DDBJ databases">
        <authorList>
            <person name="Corre E."/>
            <person name="Pelletier E."/>
            <person name="Niang G."/>
            <person name="Scheremetjew M."/>
            <person name="Finn R."/>
            <person name="Kale V."/>
            <person name="Holt S."/>
            <person name="Cochrane G."/>
            <person name="Meng A."/>
            <person name="Brown T."/>
            <person name="Cohen L."/>
        </authorList>
    </citation>
    <scope>NUCLEOTIDE SEQUENCE</scope>
    <source>
        <strain evidence="2">308</strain>
    </source>
</reference>
<dbReference type="CDD" id="cd00084">
    <property type="entry name" value="HMG-box_SF"/>
    <property type="match status" value="1"/>
</dbReference>
<accession>A0A6U5L6B0</accession>
<feature type="compositionally biased region" description="Polar residues" evidence="1">
    <location>
        <begin position="249"/>
        <end position="262"/>
    </location>
</feature>
<feature type="region of interest" description="Disordered" evidence="1">
    <location>
        <begin position="420"/>
        <end position="443"/>
    </location>
</feature>
<protein>
    <recommendedName>
        <fullName evidence="4">HMG box domain-containing protein</fullName>
    </recommendedName>
</protein>
<dbReference type="EMBL" id="HBFR01036842">
    <property type="protein sequence ID" value="CAD8899613.1"/>
    <property type="molecule type" value="Transcribed_RNA"/>
</dbReference>
<evidence type="ECO:0000256" key="1">
    <source>
        <dbReference type="SAM" id="MobiDB-lite"/>
    </source>
</evidence>
<evidence type="ECO:0008006" key="4">
    <source>
        <dbReference type="Google" id="ProtNLM"/>
    </source>
</evidence>
<evidence type="ECO:0000313" key="2">
    <source>
        <dbReference type="EMBL" id="CAD8899612.1"/>
    </source>
</evidence>
<organism evidence="2">
    <name type="scientific">Corethron hystrix</name>
    <dbReference type="NCBI Taxonomy" id="216773"/>
    <lineage>
        <taxon>Eukaryota</taxon>
        <taxon>Sar</taxon>
        <taxon>Stramenopiles</taxon>
        <taxon>Ochrophyta</taxon>
        <taxon>Bacillariophyta</taxon>
        <taxon>Coscinodiscophyceae</taxon>
        <taxon>Corethrophycidae</taxon>
        <taxon>Corethrales</taxon>
        <taxon>Corethraceae</taxon>
        <taxon>Corethron</taxon>
    </lineage>
</organism>
<dbReference type="Gene3D" id="1.10.30.10">
    <property type="entry name" value="High mobility group box domain"/>
    <property type="match status" value="1"/>
</dbReference>
<dbReference type="AlphaFoldDB" id="A0A6U5L6B0"/>
<feature type="compositionally biased region" description="Polar residues" evidence="1">
    <location>
        <begin position="218"/>
        <end position="228"/>
    </location>
</feature>